<dbReference type="GO" id="GO:0006355">
    <property type="term" value="P:regulation of DNA-templated transcription"/>
    <property type="evidence" value="ECO:0007669"/>
    <property type="project" value="InterPro"/>
</dbReference>
<keyword evidence="3 8" id="KW-0238">DNA-binding</keyword>
<evidence type="ECO:0000259" key="7">
    <source>
        <dbReference type="PROSITE" id="PS50110"/>
    </source>
</evidence>
<feature type="modified residue" description="4-aspartylphosphate" evidence="5">
    <location>
        <position position="54"/>
    </location>
</feature>
<keyword evidence="4" id="KW-0804">Transcription</keyword>
<dbReference type="SMART" id="SM00421">
    <property type="entry name" value="HTH_LUXR"/>
    <property type="match status" value="1"/>
</dbReference>
<evidence type="ECO:0000313" key="8">
    <source>
        <dbReference type="EMBL" id="MBB5084592.1"/>
    </source>
</evidence>
<dbReference type="PROSITE" id="PS50043">
    <property type="entry name" value="HTH_LUXR_2"/>
    <property type="match status" value="1"/>
</dbReference>
<dbReference type="PROSITE" id="PS50110">
    <property type="entry name" value="RESPONSE_REGULATORY"/>
    <property type="match status" value="1"/>
</dbReference>
<evidence type="ECO:0000259" key="6">
    <source>
        <dbReference type="PROSITE" id="PS50043"/>
    </source>
</evidence>
<dbReference type="SMART" id="SM00448">
    <property type="entry name" value="REC"/>
    <property type="match status" value="1"/>
</dbReference>
<keyword evidence="2" id="KW-0805">Transcription regulation</keyword>
<keyword evidence="9" id="KW-1185">Reference proteome</keyword>
<evidence type="ECO:0000313" key="9">
    <source>
        <dbReference type="Proteomes" id="UP000568380"/>
    </source>
</evidence>
<comment type="caution">
    <text evidence="8">The sequence shown here is derived from an EMBL/GenBank/DDBJ whole genome shotgun (WGS) entry which is preliminary data.</text>
</comment>
<evidence type="ECO:0000256" key="5">
    <source>
        <dbReference type="PROSITE-ProRule" id="PRU00169"/>
    </source>
</evidence>
<dbReference type="Gene3D" id="3.40.50.2300">
    <property type="match status" value="1"/>
</dbReference>
<feature type="domain" description="Response regulatory" evidence="7">
    <location>
        <begin position="3"/>
        <end position="119"/>
    </location>
</feature>
<sequence>MISVVVVDDEPMVCAHLRAILGSSGEITVVDEAHDGAAGVEAVVRHRPDLVLMDLRMPGVDGLAAIARIARLPAPPAVLVLTTFDADHYVLRALTSGAGGYLLKSTPPADLINLVKAAAGGHTVLSGPAASRLLDGAVRRQAARRRLEALTGREREVLAGLGAGRSNAEIAGQLFLTEATVKGHVSRILIKLRCSNRTQAGLLAFEAGLPD</sequence>
<dbReference type="SUPFAM" id="SSF52172">
    <property type="entry name" value="CheY-like"/>
    <property type="match status" value="1"/>
</dbReference>
<evidence type="ECO:0000256" key="2">
    <source>
        <dbReference type="ARBA" id="ARBA00023015"/>
    </source>
</evidence>
<dbReference type="EMBL" id="JACHIN010000024">
    <property type="protein sequence ID" value="MBB5084592.1"/>
    <property type="molecule type" value="Genomic_DNA"/>
</dbReference>
<dbReference type="InterPro" id="IPR016032">
    <property type="entry name" value="Sig_transdc_resp-reg_C-effctor"/>
</dbReference>
<dbReference type="InterPro" id="IPR000792">
    <property type="entry name" value="Tscrpt_reg_LuxR_C"/>
</dbReference>
<dbReference type="GO" id="GO:0003677">
    <property type="term" value="F:DNA binding"/>
    <property type="evidence" value="ECO:0007669"/>
    <property type="project" value="UniProtKB-KW"/>
</dbReference>
<name>A0A7W8AE93_9ACTN</name>
<dbReference type="PANTHER" id="PTHR43214">
    <property type="entry name" value="TWO-COMPONENT RESPONSE REGULATOR"/>
    <property type="match status" value="1"/>
</dbReference>
<dbReference type="PANTHER" id="PTHR43214:SF24">
    <property type="entry name" value="TRANSCRIPTIONAL REGULATORY PROTEIN NARL-RELATED"/>
    <property type="match status" value="1"/>
</dbReference>
<dbReference type="PRINTS" id="PR00038">
    <property type="entry name" value="HTHLUXR"/>
</dbReference>
<dbReference type="Pfam" id="PF00072">
    <property type="entry name" value="Response_reg"/>
    <property type="match status" value="1"/>
</dbReference>
<reference evidence="8 9" key="1">
    <citation type="submission" date="2020-08" db="EMBL/GenBank/DDBJ databases">
        <title>Genomic Encyclopedia of Type Strains, Phase IV (KMG-IV): sequencing the most valuable type-strain genomes for metagenomic binning, comparative biology and taxonomic classification.</title>
        <authorList>
            <person name="Goeker M."/>
        </authorList>
    </citation>
    <scope>NUCLEOTIDE SEQUENCE [LARGE SCALE GENOMIC DNA]</scope>
    <source>
        <strain evidence="8 9">DSM 45385</strain>
    </source>
</reference>
<keyword evidence="1 5" id="KW-0597">Phosphoprotein</keyword>
<dbReference type="PROSITE" id="PS00622">
    <property type="entry name" value="HTH_LUXR_1"/>
    <property type="match status" value="1"/>
</dbReference>
<protein>
    <submittedName>
        <fullName evidence="8">DNA-binding NarL/FixJ family response regulator</fullName>
    </submittedName>
</protein>
<dbReference type="InterPro" id="IPR039420">
    <property type="entry name" value="WalR-like"/>
</dbReference>
<feature type="domain" description="HTH luxR-type" evidence="6">
    <location>
        <begin position="143"/>
        <end position="208"/>
    </location>
</feature>
<evidence type="ECO:0000256" key="1">
    <source>
        <dbReference type="ARBA" id="ARBA00022553"/>
    </source>
</evidence>
<dbReference type="InterPro" id="IPR001789">
    <property type="entry name" value="Sig_transdc_resp-reg_receiver"/>
</dbReference>
<dbReference type="RefSeq" id="WP_184974798.1">
    <property type="nucleotide sequence ID" value="NZ_JACHIN010000024.1"/>
</dbReference>
<dbReference type="CDD" id="cd17535">
    <property type="entry name" value="REC_NarL-like"/>
    <property type="match status" value="1"/>
</dbReference>
<dbReference type="SUPFAM" id="SSF46894">
    <property type="entry name" value="C-terminal effector domain of the bipartite response regulators"/>
    <property type="match status" value="1"/>
</dbReference>
<proteinExistence type="predicted"/>
<dbReference type="Proteomes" id="UP000568380">
    <property type="component" value="Unassembled WGS sequence"/>
</dbReference>
<evidence type="ECO:0000256" key="3">
    <source>
        <dbReference type="ARBA" id="ARBA00023125"/>
    </source>
</evidence>
<accession>A0A7W8AE93</accession>
<evidence type="ECO:0000256" key="4">
    <source>
        <dbReference type="ARBA" id="ARBA00023163"/>
    </source>
</evidence>
<dbReference type="AlphaFoldDB" id="A0A7W8AE93"/>
<organism evidence="8 9">
    <name type="scientific">Nonomuraea endophytica</name>
    <dbReference type="NCBI Taxonomy" id="714136"/>
    <lineage>
        <taxon>Bacteria</taxon>
        <taxon>Bacillati</taxon>
        <taxon>Actinomycetota</taxon>
        <taxon>Actinomycetes</taxon>
        <taxon>Streptosporangiales</taxon>
        <taxon>Streptosporangiaceae</taxon>
        <taxon>Nonomuraea</taxon>
    </lineage>
</organism>
<dbReference type="InterPro" id="IPR011006">
    <property type="entry name" value="CheY-like_superfamily"/>
</dbReference>
<dbReference type="InterPro" id="IPR058245">
    <property type="entry name" value="NreC/VraR/RcsB-like_REC"/>
</dbReference>
<dbReference type="CDD" id="cd06170">
    <property type="entry name" value="LuxR_C_like"/>
    <property type="match status" value="1"/>
</dbReference>
<dbReference type="Pfam" id="PF00196">
    <property type="entry name" value="GerE"/>
    <property type="match status" value="1"/>
</dbReference>
<dbReference type="GO" id="GO:0000160">
    <property type="term" value="P:phosphorelay signal transduction system"/>
    <property type="evidence" value="ECO:0007669"/>
    <property type="project" value="InterPro"/>
</dbReference>
<gene>
    <name evidence="8" type="ORF">HNR40_010101</name>
</gene>